<dbReference type="AlphaFoldDB" id="A7VSC7"/>
<proteinExistence type="predicted"/>
<feature type="compositionally biased region" description="Low complexity" evidence="1">
    <location>
        <begin position="63"/>
        <end position="85"/>
    </location>
</feature>
<accession>A7VSC7</accession>
<reference evidence="2 3" key="1">
    <citation type="submission" date="2007-08" db="EMBL/GenBank/DDBJ databases">
        <title>Draft genome sequence of Clostridium leptum (DSM 753).</title>
        <authorList>
            <person name="Sudarsanam P."/>
            <person name="Ley R."/>
            <person name="Guruge J."/>
            <person name="Turnbaugh P.J."/>
            <person name="Mahowald M."/>
            <person name="Liep D."/>
            <person name="Gordon J."/>
        </authorList>
    </citation>
    <scope>NUCLEOTIDE SEQUENCE [LARGE SCALE GENOMIC DNA]</scope>
    <source>
        <strain evidence="2 3">DSM 753</strain>
    </source>
</reference>
<evidence type="ECO:0000313" key="3">
    <source>
        <dbReference type="Proteomes" id="UP000003490"/>
    </source>
</evidence>
<dbReference type="HOGENOM" id="CLU_1493739_0_0_9"/>
<gene>
    <name evidence="2" type="ORF">CLOLEP_01470</name>
</gene>
<sequence>MPRFFHDKNSKCTRAVFAGRLSQPSGSLLSGAPGAFRGFHPAAGFPAVLPQRIRKRKPPPYIPLRKSVPPQRAAPPAAIPRGTAPDTASAPRLLPPEKAKAPPEPRENVKAPANRTARAVPGRGTVPAALDKEAARAPGREEEPDRAGQPDNTAQAKNGLVPAGDQAVPGGIQQKMLVFL</sequence>
<evidence type="ECO:0000256" key="1">
    <source>
        <dbReference type="SAM" id="MobiDB-lite"/>
    </source>
</evidence>
<organism evidence="2 3">
    <name type="scientific">[Clostridium] leptum DSM 753</name>
    <dbReference type="NCBI Taxonomy" id="428125"/>
    <lineage>
        <taxon>Bacteria</taxon>
        <taxon>Bacillati</taxon>
        <taxon>Bacillota</taxon>
        <taxon>Clostridia</taxon>
        <taxon>Eubacteriales</taxon>
        <taxon>Oscillospiraceae</taxon>
        <taxon>Oscillospiraceae incertae sedis</taxon>
    </lineage>
</organism>
<name>A7VSC7_9FIRM</name>
<feature type="region of interest" description="Disordered" evidence="1">
    <location>
        <begin position="51"/>
        <end position="167"/>
    </location>
</feature>
<evidence type="ECO:0000313" key="2">
    <source>
        <dbReference type="EMBL" id="EDO61959.1"/>
    </source>
</evidence>
<protein>
    <submittedName>
        <fullName evidence="2">Uncharacterized protein</fullName>
    </submittedName>
</protein>
<dbReference type="Proteomes" id="UP000003490">
    <property type="component" value="Unassembled WGS sequence"/>
</dbReference>
<feature type="compositionally biased region" description="Basic and acidic residues" evidence="1">
    <location>
        <begin position="130"/>
        <end position="148"/>
    </location>
</feature>
<reference evidence="2 3" key="2">
    <citation type="submission" date="2007-08" db="EMBL/GenBank/DDBJ databases">
        <authorList>
            <person name="Fulton L."/>
            <person name="Clifton S."/>
            <person name="Fulton B."/>
            <person name="Xu J."/>
            <person name="Minx P."/>
            <person name="Pepin K.H."/>
            <person name="Johnson M."/>
            <person name="Thiruvilangam P."/>
            <person name="Bhonagiri V."/>
            <person name="Nash W.E."/>
            <person name="Wang C."/>
            <person name="Mardis E.R."/>
            <person name="Wilson R.K."/>
        </authorList>
    </citation>
    <scope>NUCLEOTIDE SEQUENCE [LARGE SCALE GENOMIC DNA]</scope>
    <source>
        <strain evidence="2 3">DSM 753</strain>
    </source>
</reference>
<dbReference type="EMBL" id="ABCB02000017">
    <property type="protein sequence ID" value="EDO61959.1"/>
    <property type="molecule type" value="Genomic_DNA"/>
</dbReference>
<feature type="compositionally biased region" description="Basic and acidic residues" evidence="1">
    <location>
        <begin position="95"/>
        <end position="109"/>
    </location>
</feature>
<comment type="caution">
    <text evidence="2">The sequence shown here is derived from an EMBL/GenBank/DDBJ whole genome shotgun (WGS) entry which is preliminary data.</text>
</comment>